<evidence type="ECO:0008006" key="4">
    <source>
        <dbReference type="Google" id="ProtNLM"/>
    </source>
</evidence>
<keyword evidence="3" id="KW-1185">Reference proteome</keyword>
<protein>
    <recommendedName>
        <fullName evidence="4">PARP catalytic domain-containing protein</fullName>
    </recommendedName>
</protein>
<feature type="compositionally biased region" description="Basic and acidic residues" evidence="1">
    <location>
        <begin position="36"/>
        <end position="46"/>
    </location>
</feature>
<organism evidence="2 3">
    <name type="scientific">Chaetoceros tenuissimus</name>
    <dbReference type="NCBI Taxonomy" id="426638"/>
    <lineage>
        <taxon>Eukaryota</taxon>
        <taxon>Sar</taxon>
        <taxon>Stramenopiles</taxon>
        <taxon>Ochrophyta</taxon>
        <taxon>Bacillariophyta</taxon>
        <taxon>Coscinodiscophyceae</taxon>
        <taxon>Chaetocerotophycidae</taxon>
        <taxon>Chaetocerotales</taxon>
        <taxon>Chaetocerotaceae</taxon>
        <taxon>Chaetoceros</taxon>
    </lineage>
</organism>
<feature type="region of interest" description="Disordered" evidence="1">
    <location>
        <begin position="18"/>
        <end position="46"/>
    </location>
</feature>
<dbReference type="SUPFAM" id="SSF56399">
    <property type="entry name" value="ADP-ribosylation"/>
    <property type="match status" value="1"/>
</dbReference>
<reference evidence="2 3" key="1">
    <citation type="journal article" date="2021" name="Sci. Rep.">
        <title>The genome of the diatom Chaetoceros tenuissimus carries an ancient integrated fragment of an extant virus.</title>
        <authorList>
            <person name="Hongo Y."/>
            <person name="Kimura K."/>
            <person name="Takaki Y."/>
            <person name="Yoshida Y."/>
            <person name="Baba S."/>
            <person name="Kobayashi G."/>
            <person name="Nagasaki K."/>
            <person name="Hano T."/>
            <person name="Tomaru Y."/>
        </authorList>
    </citation>
    <scope>NUCLEOTIDE SEQUENCE [LARGE SCALE GENOMIC DNA]</scope>
    <source>
        <strain evidence="2 3">NIES-3715</strain>
    </source>
</reference>
<feature type="compositionally biased region" description="Basic and acidic residues" evidence="1">
    <location>
        <begin position="18"/>
        <end position="28"/>
    </location>
</feature>
<gene>
    <name evidence="2" type="ORF">CTEN210_06431</name>
</gene>
<evidence type="ECO:0000313" key="3">
    <source>
        <dbReference type="Proteomes" id="UP001054902"/>
    </source>
</evidence>
<dbReference type="AlphaFoldDB" id="A0AAD3H4E2"/>
<proteinExistence type="predicted"/>
<sequence length="386" mass="43784">MKVSLFKHLMKPKICKKEDSKLQEDIEARTVASDTKSTEDELSEKHVESKDYGKYNDFEYDRKLQKRILLKELPETSRVQFSDLSCKLNGLALTSVTSLVMSLICEKKLQGRLTCQEYIGSQFVPVSSLSLRQRRYTFWKYASNQTSPSYVADSNHIISFGQSIEEKIEVVVQKNGIPSIYSLKFCQWPGRDVTLDCKASLLAHGVVNIILEAHAKYLLFARHIDITSFEFDELGEQLHRFLKQKKEFENDNVSSFIDVCFHYTNPACVASIRSTGLRCSQEGTFGPGVYTSDNPTAFANRGSVGLIVLRLQGKTTSTVFDRYGYNYECRYGKSHLEEGVNTVLGNKNQHRGDDYKEVVLQSSSQCVPIIIFDVPSCNMIGEECID</sequence>
<comment type="caution">
    <text evidence="2">The sequence shown here is derived from an EMBL/GenBank/DDBJ whole genome shotgun (WGS) entry which is preliminary data.</text>
</comment>
<dbReference type="Proteomes" id="UP001054902">
    <property type="component" value="Unassembled WGS sequence"/>
</dbReference>
<accession>A0AAD3H4E2</accession>
<evidence type="ECO:0000313" key="2">
    <source>
        <dbReference type="EMBL" id="GFH49955.1"/>
    </source>
</evidence>
<name>A0AAD3H4E2_9STRA</name>
<dbReference type="EMBL" id="BLLK01000038">
    <property type="protein sequence ID" value="GFH49955.1"/>
    <property type="molecule type" value="Genomic_DNA"/>
</dbReference>
<dbReference type="Gene3D" id="3.90.228.10">
    <property type="match status" value="1"/>
</dbReference>
<evidence type="ECO:0000256" key="1">
    <source>
        <dbReference type="SAM" id="MobiDB-lite"/>
    </source>
</evidence>